<organism evidence="1 2">
    <name type="scientific">Amycolatopsis melonis</name>
    <dbReference type="NCBI Taxonomy" id="3156488"/>
    <lineage>
        <taxon>Bacteria</taxon>
        <taxon>Bacillati</taxon>
        <taxon>Actinomycetota</taxon>
        <taxon>Actinomycetes</taxon>
        <taxon>Pseudonocardiales</taxon>
        <taxon>Pseudonocardiaceae</taxon>
        <taxon>Amycolatopsis</taxon>
    </lineage>
</organism>
<evidence type="ECO:0000313" key="1">
    <source>
        <dbReference type="EMBL" id="MEQ0560563.1"/>
    </source>
</evidence>
<dbReference type="Proteomes" id="UP001440984">
    <property type="component" value="Unassembled WGS sequence"/>
</dbReference>
<gene>
    <name evidence="1" type="ORF">ABJI51_15865</name>
</gene>
<name>A0ABV0LE33_9PSEU</name>
<reference evidence="1 2" key="1">
    <citation type="submission" date="2024-05" db="EMBL/GenBank/DDBJ databases">
        <authorList>
            <person name="Zhao H."/>
            <person name="Xu Y."/>
            <person name="Lin S."/>
            <person name="Spain J.C."/>
            <person name="Zhou N.-Y."/>
        </authorList>
    </citation>
    <scope>NUCLEOTIDE SEQUENCE [LARGE SCALE GENOMIC DNA]</scope>
    <source>
        <strain evidence="1 2">NEAU-NG30</strain>
    </source>
</reference>
<comment type="caution">
    <text evidence="1">The sequence shown here is derived from an EMBL/GenBank/DDBJ whole genome shotgun (WGS) entry which is preliminary data.</text>
</comment>
<keyword evidence="2" id="KW-1185">Reference proteome</keyword>
<accession>A0ABV0LE33</accession>
<protein>
    <submittedName>
        <fullName evidence="1">Uncharacterized protein</fullName>
    </submittedName>
</protein>
<evidence type="ECO:0000313" key="2">
    <source>
        <dbReference type="Proteomes" id="UP001440984"/>
    </source>
</evidence>
<dbReference type="RefSeq" id="WP_348951501.1">
    <property type="nucleotide sequence ID" value="NZ_JBDZYD010000005.1"/>
</dbReference>
<proteinExistence type="predicted"/>
<dbReference type="EMBL" id="JBDZYD010000005">
    <property type="protein sequence ID" value="MEQ0560563.1"/>
    <property type="molecule type" value="Genomic_DNA"/>
</dbReference>
<sequence length="68" mass="7352">MIVSLCSDDEDGGDWDDSDETRLGELLPVRADLMAGDHRAIHLGWLLAAQTELDDDELEPPVPPGLPG</sequence>